<comment type="caution">
    <text evidence="2">The sequence shown here is derived from an EMBL/GenBank/DDBJ whole genome shotgun (WGS) entry which is preliminary data.</text>
</comment>
<sequence length="386" mass="43428">MAASKPANVVSDSVGGDSSPDPAHQGRGSEISRSSINTHAGRGETHLCVDVPEPICWSAQLEDNGFDAWISSPHEPKLHLSKISTNVLGLVVCASDFHTYGIHVFQGLTAEFETFVSLVKTRVDGIAHYWQYFPLAPGEAFSNAWVRVRAWRPEQAKAINLGLETTRGRKTLFGSHLNTLYHGSQFRPLVKQQEGLITGIWDNTLDQQPWVTVIGVTCDPARSHECSARDMNLEIKQPDYEPPRGYPMDTNLDIWDSWQLTRARAQGIVRITASRSREPEPPRVWGLLLEYEDGGIESLGQFRWDCDTTTSFEGSNVWLKSSFIKTSTGRVGEVLGHVERFTDICGPEGPGPGWQHLQDEWYSLWQSHISFRIWWIGMPGDQWNWD</sequence>
<evidence type="ECO:0000313" key="2">
    <source>
        <dbReference type="EMBL" id="GFF51483.1"/>
    </source>
</evidence>
<dbReference type="EMBL" id="BLKC01000090">
    <property type="protein sequence ID" value="GFF51483.1"/>
    <property type="molecule type" value="Genomic_DNA"/>
</dbReference>
<dbReference type="AlphaFoldDB" id="A0A8H3PI44"/>
<feature type="region of interest" description="Disordered" evidence="1">
    <location>
        <begin position="1"/>
        <end position="35"/>
    </location>
</feature>
<reference evidence="2 3" key="1">
    <citation type="submission" date="2020-01" db="EMBL/GenBank/DDBJ databases">
        <title>Draft genome sequence of Aspergillus udagawae IFM 46972.</title>
        <authorList>
            <person name="Takahashi H."/>
            <person name="Yaguchi T."/>
        </authorList>
    </citation>
    <scope>NUCLEOTIDE SEQUENCE [LARGE SCALE GENOMIC DNA]</scope>
    <source>
        <strain evidence="2 3">IFM 46972</strain>
    </source>
</reference>
<accession>A0A8H3PI44</accession>
<organism evidence="2 3">
    <name type="scientific">Aspergillus udagawae</name>
    <dbReference type="NCBI Taxonomy" id="91492"/>
    <lineage>
        <taxon>Eukaryota</taxon>
        <taxon>Fungi</taxon>
        <taxon>Dikarya</taxon>
        <taxon>Ascomycota</taxon>
        <taxon>Pezizomycotina</taxon>
        <taxon>Eurotiomycetes</taxon>
        <taxon>Eurotiomycetidae</taxon>
        <taxon>Eurotiales</taxon>
        <taxon>Aspergillaceae</taxon>
        <taxon>Aspergillus</taxon>
        <taxon>Aspergillus subgen. Fumigati</taxon>
    </lineage>
</organism>
<dbReference type="Proteomes" id="UP000465221">
    <property type="component" value="Unassembled WGS sequence"/>
</dbReference>
<proteinExistence type="predicted"/>
<protein>
    <submittedName>
        <fullName evidence="2">Uncharacterized protein</fullName>
    </submittedName>
</protein>
<evidence type="ECO:0000256" key="1">
    <source>
        <dbReference type="SAM" id="MobiDB-lite"/>
    </source>
</evidence>
<feature type="compositionally biased region" description="Low complexity" evidence="1">
    <location>
        <begin position="9"/>
        <end position="22"/>
    </location>
</feature>
<name>A0A8H3PI44_9EURO</name>
<evidence type="ECO:0000313" key="3">
    <source>
        <dbReference type="Proteomes" id="UP000465221"/>
    </source>
</evidence>
<gene>
    <name evidence="2" type="ORF">IFM46972_09306</name>
</gene>